<feature type="region of interest" description="Disordered" evidence="10">
    <location>
        <begin position="1"/>
        <end position="20"/>
    </location>
</feature>
<comment type="function">
    <text evidence="9">Part of the tripartite ATP-independent periplasmic (TRAP) transport system.</text>
</comment>
<dbReference type="InterPro" id="IPR007387">
    <property type="entry name" value="TRAP_DctQ"/>
</dbReference>
<comment type="caution">
    <text evidence="9">Lacks conserved residue(s) required for the propagation of feature annotation.</text>
</comment>
<keyword evidence="5 9" id="KW-0812">Transmembrane</keyword>
<protein>
    <recommendedName>
        <fullName evidence="9">TRAP transporter small permease protein</fullName>
    </recommendedName>
</protein>
<evidence type="ECO:0000256" key="6">
    <source>
        <dbReference type="ARBA" id="ARBA00022989"/>
    </source>
</evidence>
<comment type="subunit">
    <text evidence="9">The complex comprises the extracytoplasmic solute receptor protein and the two transmembrane proteins.</text>
</comment>
<keyword evidence="2 9" id="KW-0813">Transport</keyword>
<organism evidence="12">
    <name type="scientific">uncultured Alphaproteobacteria bacterium</name>
    <dbReference type="NCBI Taxonomy" id="91750"/>
    <lineage>
        <taxon>Bacteria</taxon>
        <taxon>Pseudomonadati</taxon>
        <taxon>Pseudomonadota</taxon>
        <taxon>Alphaproteobacteria</taxon>
        <taxon>environmental samples</taxon>
    </lineage>
</organism>
<feature type="transmembrane region" description="Helical" evidence="9">
    <location>
        <begin position="163"/>
        <end position="181"/>
    </location>
</feature>
<dbReference type="GO" id="GO:0022857">
    <property type="term" value="F:transmembrane transporter activity"/>
    <property type="evidence" value="ECO:0007669"/>
    <property type="project" value="UniProtKB-UniRule"/>
</dbReference>
<accession>A0A212KKD1</accession>
<keyword evidence="6 9" id="KW-1133">Transmembrane helix</keyword>
<dbReference type="PANTHER" id="PTHR35011:SF4">
    <property type="entry name" value="SLL1102 PROTEIN"/>
    <property type="match status" value="1"/>
</dbReference>
<evidence type="ECO:0000259" key="11">
    <source>
        <dbReference type="Pfam" id="PF04290"/>
    </source>
</evidence>
<proteinExistence type="inferred from homology"/>
<dbReference type="InterPro" id="IPR055348">
    <property type="entry name" value="DctQ"/>
</dbReference>
<keyword evidence="4 9" id="KW-0997">Cell inner membrane</keyword>
<dbReference type="AlphaFoldDB" id="A0A212KKD1"/>
<feature type="compositionally biased region" description="Pro residues" evidence="10">
    <location>
        <begin position="1"/>
        <end position="12"/>
    </location>
</feature>
<evidence type="ECO:0000256" key="7">
    <source>
        <dbReference type="ARBA" id="ARBA00023136"/>
    </source>
</evidence>
<feature type="transmembrane region" description="Helical" evidence="9">
    <location>
        <begin position="66"/>
        <end position="88"/>
    </location>
</feature>
<dbReference type="PANTHER" id="PTHR35011">
    <property type="entry name" value="2,3-DIKETO-L-GULONATE TRAP TRANSPORTER SMALL PERMEASE PROTEIN YIAM"/>
    <property type="match status" value="1"/>
</dbReference>
<keyword evidence="7 9" id="KW-0472">Membrane</keyword>
<keyword evidence="3" id="KW-1003">Cell membrane</keyword>
<evidence type="ECO:0000256" key="4">
    <source>
        <dbReference type="ARBA" id="ARBA00022519"/>
    </source>
</evidence>
<evidence type="ECO:0000313" key="12">
    <source>
        <dbReference type="EMBL" id="SBW12127.1"/>
    </source>
</evidence>
<dbReference type="EMBL" id="FLUO01000002">
    <property type="protein sequence ID" value="SBW12127.1"/>
    <property type="molecule type" value="Genomic_DNA"/>
</dbReference>
<evidence type="ECO:0000256" key="3">
    <source>
        <dbReference type="ARBA" id="ARBA00022475"/>
    </source>
</evidence>
<comment type="similarity">
    <text evidence="8 9">Belongs to the TRAP transporter small permease family.</text>
</comment>
<dbReference type="Pfam" id="PF04290">
    <property type="entry name" value="DctQ"/>
    <property type="match status" value="1"/>
</dbReference>
<sequence length="193" mass="21056">MTTDPSPLPSAAPEPERHAADGEITNPLDAAVEWVGKGFSWLVFVSMLISVGEVISRYVFDSPTSWVHETTVFLIAVMFSVGGPVALARNKHIRVRVIYDTVRPAIRNWLDVVNGVIALGFCGGMSWAAYTLFWRSSHTPLGAWTLERSGTSWNPPFPTLTKGIIMVALIVMTIQTVLHLIQALRAVAAKKGA</sequence>
<feature type="transmembrane region" description="Helical" evidence="9">
    <location>
        <begin position="109"/>
        <end position="130"/>
    </location>
</feature>
<feature type="domain" description="Tripartite ATP-independent periplasmic transporters DctQ component" evidence="11">
    <location>
        <begin position="47"/>
        <end position="184"/>
    </location>
</feature>
<gene>
    <name evidence="12" type="ORF">KL86APRO_20457</name>
</gene>
<evidence type="ECO:0000256" key="2">
    <source>
        <dbReference type="ARBA" id="ARBA00022448"/>
    </source>
</evidence>
<evidence type="ECO:0000256" key="8">
    <source>
        <dbReference type="ARBA" id="ARBA00038436"/>
    </source>
</evidence>
<evidence type="ECO:0000256" key="9">
    <source>
        <dbReference type="RuleBase" id="RU369079"/>
    </source>
</evidence>
<dbReference type="GO" id="GO:0005886">
    <property type="term" value="C:plasma membrane"/>
    <property type="evidence" value="ECO:0007669"/>
    <property type="project" value="UniProtKB-SubCell"/>
</dbReference>
<evidence type="ECO:0000256" key="10">
    <source>
        <dbReference type="SAM" id="MobiDB-lite"/>
    </source>
</evidence>
<evidence type="ECO:0000256" key="5">
    <source>
        <dbReference type="ARBA" id="ARBA00022692"/>
    </source>
</evidence>
<evidence type="ECO:0000256" key="1">
    <source>
        <dbReference type="ARBA" id="ARBA00004429"/>
    </source>
</evidence>
<comment type="subcellular location">
    <subcellularLocation>
        <location evidence="1 9">Cell inner membrane</location>
        <topology evidence="1 9">Multi-pass membrane protein</topology>
    </subcellularLocation>
</comment>
<name>A0A212KKD1_9PROT</name>
<reference evidence="12" key="1">
    <citation type="submission" date="2016-04" db="EMBL/GenBank/DDBJ databases">
        <authorList>
            <person name="Evans L.H."/>
            <person name="Alamgir A."/>
            <person name="Owens N."/>
            <person name="Weber N.D."/>
            <person name="Virtaneva K."/>
            <person name="Barbian K."/>
            <person name="Babar A."/>
            <person name="Rosenke K."/>
        </authorList>
    </citation>
    <scope>NUCLEOTIDE SEQUENCE</scope>
    <source>
        <strain evidence="12">86</strain>
    </source>
</reference>